<evidence type="ECO:0000256" key="1">
    <source>
        <dbReference type="ARBA" id="ARBA00022679"/>
    </source>
</evidence>
<dbReference type="Proteomes" id="UP000761264">
    <property type="component" value="Unassembled WGS sequence"/>
</dbReference>
<keyword evidence="2" id="KW-0325">Glycoprotein</keyword>
<evidence type="ECO:0000313" key="5">
    <source>
        <dbReference type="Proteomes" id="UP000761264"/>
    </source>
</evidence>
<dbReference type="InterPro" id="IPR027417">
    <property type="entry name" value="P-loop_NTPase"/>
</dbReference>
<sequence length="276" mass="32253">MAPDFIIIGAMKCGTTSLHRYLDRHPQIGMSRSKETDFFLAKQNFARGLDWYRAQFGNDAEIYGETSPNYTKATEFPGVAERIFRTLPDAKLIYIVRDPVNRFLSQYFHHTITGEAVIKPNQLLHSDAGRNYLECSRYHRQLSRYLEFYPLEGIFVACFDELRSAPESLLRRLFLFLGVDSDVVIEGLGQIHNQRSELQELPPWYFHARRSPVLRSITRRLSPALQSTLRRQLRHWPQRRLPMVDEGIRAELKSLLQEDTMKFRELTGMPFNGWSL</sequence>
<dbReference type="EMBL" id="JAAQPH010000002">
    <property type="protein sequence ID" value="NIA67649.1"/>
    <property type="molecule type" value="Genomic_DNA"/>
</dbReference>
<dbReference type="PANTHER" id="PTHR10605:SF56">
    <property type="entry name" value="BIFUNCTIONAL HEPARAN SULFATE N-DEACETYLASE_N-SULFOTRANSFERASE"/>
    <property type="match status" value="1"/>
</dbReference>
<evidence type="ECO:0000256" key="2">
    <source>
        <dbReference type="ARBA" id="ARBA00023180"/>
    </source>
</evidence>
<dbReference type="PANTHER" id="PTHR10605">
    <property type="entry name" value="HEPARAN SULFATE SULFOTRANSFERASE"/>
    <property type="match status" value="1"/>
</dbReference>
<dbReference type="RefSeq" id="WP_167221405.1">
    <property type="nucleotide sequence ID" value="NZ_JAAQPH010000002.1"/>
</dbReference>
<keyword evidence="1" id="KW-0808">Transferase</keyword>
<proteinExistence type="predicted"/>
<dbReference type="GO" id="GO:0008146">
    <property type="term" value="F:sulfotransferase activity"/>
    <property type="evidence" value="ECO:0007669"/>
    <property type="project" value="InterPro"/>
</dbReference>
<protein>
    <submittedName>
        <fullName evidence="4">Sulfotransferase domain-containing protein</fullName>
    </submittedName>
</protein>
<comment type="caution">
    <text evidence="4">The sequence shown here is derived from an EMBL/GenBank/DDBJ whole genome shotgun (WGS) entry which is preliminary data.</text>
</comment>
<organism evidence="4 5">
    <name type="scientific">Pelagibius litoralis</name>
    <dbReference type="NCBI Taxonomy" id="374515"/>
    <lineage>
        <taxon>Bacteria</taxon>
        <taxon>Pseudomonadati</taxon>
        <taxon>Pseudomonadota</taxon>
        <taxon>Alphaproteobacteria</taxon>
        <taxon>Rhodospirillales</taxon>
        <taxon>Rhodovibrionaceae</taxon>
        <taxon>Pelagibius</taxon>
    </lineage>
</organism>
<keyword evidence="5" id="KW-1185">Reference proteome</keyword>
<dbReference type="InterPro" id="IPR037359">
    <property type="entry name" value="NST/OST"/>
</dbReference>
<evidence type="ECO:0000313" key="4">
    <source>
        <dbReference type="EMBL" id="NIA67649.1"/>
    </source>
</evidence>
<gene>
    <name evidence="4" type="ORF">HBA54_03515</name>
</gene>
<name>A0A967CAT0_9PROT</name>
<accession>A0A967CAT0</accession>
<reference evidence="4" key="1">
    <citation type="submission" date="2020-03" db="EMBL/GenBank/DDBJ databases">
        <title>Genome of Pelagibius litoralis DSM 21314T.</title>
        <authorList>
            <person name="Wang G."/>
        </authorList>
    </citation>
    <scope>NUCLEOTIDE SEQUENCE</scope>
    <source>
        <strain evidence="4">DSM 21314</strain>
    </source>
</reference>
<dbReference type="Gene3D" id="3.40.50.300">
    <property type="entry name" value="P-loop containing nucleotide triphosphate hydrolases"/>
    <property type="match status" value="1"/>
</dbReference>
<evidence type="ECO:0000259" key="3">
    <source>
        <dbReference type="Pfam" id="PF00685"/>
    </source>
</evidence>
<dbReference type="AlphaFoldDB" id="A0A967CAT0"/>
<dbReference type="InterPro" id="IPR000863">
    <property type="entry name" value="Sulfotransferase_dom"/>
</dbReference>
<dbReference type="SUPFAM" id="SSF52540">
    <property type="entry name" value="P-loop containing nucleoside triphosphate hydrolases"/>
    <property type="match status" value="1"/>
</dbReference>
<dbReference type="Pfam" id="PF00685">
    <property type="entry name" value="Sulfotransfer_1"/>
    <property type="match status" value="1"/>
</dbReference>
<feature type="domain" description="Sulfotransferase" evidence="3">
    <location>
        <begin position="3"/>
        <end position="181"/>
    </location>
</feature>